<feature type="region of interest" description="Disordered" evidence="1">
    <location>
        <begin position="1"/>
        <end position="25"/>
    </location>
</feature>
<dbReference type="AlphaFoldDB" id="A0A6G0X511"/>
<reference evidence="2 3" key="1">
    <citation type="submission" date="2019-07" db="EMBL/GenBank/DDBJ databases">
        <title>Genomics analysis of Aphanomyces spp. identifies a new class of oomycete effector associated with host adaptation.</title>
        <authorList>
            <person name="Gaulin E."/>
        </authorList>
    </citation>
    <scope>NUCLEOTIDE SEQUENCE [LARGE SCALE GENOMIC DNA]</scope>
    <source>
        <strain evidence="2 3">ATCC 201684</strain>
    </source>
</reference>
<evidence type="ECO:0000256" key="1">
    <source>
        <dbReference type="SAM" id="MobiDB-lite"/>
    </source>
</evidence>
<organism evidence="2 3">
    <name type="scientific">Aphanomyces euteiches</name>
    <dbReference type="NCBI Taxonomy" id="100861"/>
    <lineage>
        <taxon>Eukaryota</taxon>
        <taxon>Sar</taxon>
        <taxon>Stramenopiles</taxon>
        <taxon>Oomycota</taxon>
        <taxon>Saprolegniomycetes</taxon>
        <taxon>Saprolegniales</taxon>
        <taxon>Verrucalvaceae</taxon>
        <taxon>Aphanomyces</taxon>
    </lineage>
</organism>
<proteinExistence type="predicted"/>
<evidence type="ECO:0000313" key="2">
    <source>
        <dbReference type="EMBL" id="KAF0734970.1"/>
    </source>
</evidence>
<gene>
    <name evidence="2" type="ORF">Ae201684_008443</name>
</gene>
<protein>
    <submittedName>
        <fullName evidence="2">Uncharacterized protein</fullName>
    </submittedName>
</protein>
<comment type="caution">
    <text evidence="2">The sequence shown here is derived from an EMBL/GenBank/DDBJ whole genome shotgun (WGS) entry which is preliminary data.</text>
</comment>
<evidence type="ECO:0000313" key="3">
    <source>
        <dbReference type="Proteomes" id="UP000481153"/>
    </source>
</evidence>
<keyword evidence="3" id="KW-1185">Reference proteome</keyword>
<name>A0A6G0X511_9STRA</name>
<accession>A0A6G0X511</accession>
<sequence length="182" mass="21185">MKLKHLHMQQENAAEDPTQPKRNLYVEDVERRRRILETGVTEEDIYAAHYKSTKIYEGRADTDGEVEDKDLEAHQVRENCKLGRPEDYQPPERTPHRIDEANRMWDGILLTQALSSNPPQHQARQQEQQERQQHQQFPTQILHGQPITHEDRVHAGVGSTSRLPKQVQFSKDATYMFPLTSG</sequence>
<dbReference type="EMBL" id="VJMJ01000102">
    <property type="protein sequence ID" value="KAF0734970.1"/>
    <property type="molecule type" value="Genomic_DNA"/>
</dbReference>
<feature type="region of interest" description="Disordered" evidence="1">
    <location>
        <begin position="116"/>
        <end position="136"/>
    </location>
</feature>
<dbReference type="VEuPathDB" id="FungiDB:AeMF1_016647"/>
<dbReference type="Proteomes" id="UP000481153">
    <property type="component" value="Unassembled WGS sequence"/>
</dbReference>